<dbReference type="Gene3D" id="3.40.1170.10">
    <property type="entry name" value="DNA repair protein MutS, domain I"/>
    <property type="match status" value="1"/>
</dbReference>
<dbReference type="InterPro" id="IPR017261">
    <property type="entry name" value="DNA_mismatch_repair_MutS/MSH"/>
</dbReference>
<evidence type="ECO:0000256" key="2">
    <source>
        <dbReference type="ARBA" id="ARBA00006271"/>
    </source>
</evidence>
<gene>
    <name evidence="14" type="ORF">P167DRAFT_489393</name>
</gene>
<proteinExistence type="inferred from homology"/>
<evidence type="ECO:0000256" key="7">
    <source>
        <dbReference type="ARBA" id="ARBA00023204"/>
    </source>
</evidence>
<dbReference type="InterPro" id="IPR027417">
    <property type="entry name" value="P-loop_NTPase"/>
</dbReference>
<dbReference type="NCBIfam" id="NF003810">
    <property type="entry name" value="PRK05399.1"/>
    <property type="match status" value="1"/>
</dbReference>
<dbReference type="FunFam" id="3.40.50.300:FF:000771">
    <property type="entry name" value="DNA mismatch repair protein"/>
    <property type="match status" value="1"/>
</dbReference>
<dbReference type="Gene3D" id="3.40.50.300">
    <property type="entry name" value="P-loop containing nucleotide triphosphate hydrolases"/>
    <property type="match status" value="1"/>
</dbReference>
<evidence type="ECO:0000256" key="5">
    <source>
        <dbReference type="ARBA" id="ARBA00022840"/>
    </source>
</evidence>
<keyword evidence="7 11" id="KW-0234">DNA repair</keyword>
<dbReference type="SMART" id="SM00534">
    <property type="entry name" value="MUTSac"/>
    <property type="match status" value="1"/>
</dbReference>
<dbReference type="GO" id="GO:0016887">
    <property type="term" value="F:ATP hydrolysis activity"/>
    <property type="evidence" value="ECO:0007669"/>
    <property type="project" value="UniProtKB-ARBA"/>
</dbReference>
<evidence type="ECO:0000259" key="13">
    <source>
        <dbReference type="PROSITE" id="PS00486"/>
    </source>
</evidence>
<dbReference type="InParanoid" id="A0A3N4KLL9"/>
<evidence type="ECO:0000256" key="1">
    <source>
        <dbReference type="ARBA" id="ARBA00004123"/>
    </source>
</evidence>
<reference evidence="14 15" key="1">
    <citation type="journal article" date="2018" name="Nat. Ecol. Evol.">
        <title>Pezizomycetes genomes reveal the molecular basis of ectomycorrhizal truffle lifestyle.</title>
        <authorList>
            <person name="Murat C."/>
            <person name="Payen T."/>
            <person name="Noel B."/>
            <person name="Kuo A."/>
            <person name="Morin E."/>
            <person name="Chen J."/>
            <person name="Kohler A."/>
            <person name="Krizsan K."/>
            <person name="Balestrini R."/>
            <person name="Da Silva C."/>
            <person name="Montanini B."/>
            <person name="Hainaut M."/>
            <person name="Levati E."/>
            <person name="Barry K.W."/>
            <person name="Belfiori B."/>
            <person name="Cichocki N."/>
            <person name="Clum A."/>
            <person name="Dockter R.B."/>
            <person name="Fauchery L."/>
            <person name="Guy J."/>
            <person name="Iotti M."/>
            <person name="Le Tacon F."/>
            <person name="Lindquist E.A."/>
            <person name="Lipzen A."/>
            <person name="Malagnac F."/>
            <person name="Mello A."/>
            <person name="Molinier V."/>
            <person name="Miyauchi S."/>
            <person name="Poulain J."/>
            <person name="Riccioni C."/>
            <person name="Rubini A."/>
            <person name="Sitrit Y."/>
            <person name="Splivallo R."/>
            <person name="Traeger S."/>
            <person name="Wang M."/>
            <person name="Zifcakova L."/>
            <person name="Wipf D."/>
            <person name="Zambonelli A."/>
            <person name="Paolocci F."/>
            <person name="Nowrousian M."/>
            <person name="Ottonello S."/>
            <person name="Baldrian P."/>
            <person name="Spatafora J.W."/>
            <person name="Henrissat B."/>
            <person name="Nagy L.G."/>
            <person name="Aury J.M."/>
            <person name="Wincker P."/>
            <person name="Grigoriev I.V."/>
            <person name="Bonfante P."/>
            <person name="Martin F.M."/>
        </authorList>
    </citation>
    <scope>NUCLEOTIDE SEQUENCE [LARGE SCALE GENOMIC DNA]</scope>
    <source>
        <strain evidence="14 15">CCBAS932</strain>
    </source>
</reference>
<dbReference type="SUPFAM" id="SSF53150">
    <property type="entry name" value="DNA repair protein MutS, domain II"/>
    <property type="match status" value="1"/>
</dbReference>
<dbReference type="SUPFAM" id="SSF55271">
    <property type="entry name" value="DNA repair protein MutS, domain I"/>
    <property type="match status" value="1"/>
</dbReference>
<keyword evidence="5" id="KW-0067">ATP-binding</keyword>
<evidence type="ECO:0000256" key="4">
    <source>
        <dbReference type="ARBA" id="ARBA00022763"/>
    </source>
</evidence>
<dbReference type="InterPro" id="IPR007696">
    <property type="entry name" value="DNA_mismatch_repair_MutS_core"/>
</dbReference>
<dbReference type="Proteomes" id="UP000277580">
    <property type="component" value="Unassembled WGS sequence"/>
</dbReference>
<dbReference type="PIRSF" id="PIRSF037677">
    <property type="entry name" value="DNA_mis_repair_Msh6"/>
    <property type="match status" value="1"/>
</dbReference>
<dbReference type="InterPro" id="IPR007860">
    <property type="entry name" value="DNA_mmatch_repair_MutS_con_dom"/>
</dbReference>
<comment type="similarity">
    <text evidence="2 11">Belongs to the DNA mismatch repair MutS family.</text>
</comment>
<dbReference type="SMART" id="SM00533">
    <property type="entry name" value="MUTSd"/>
    <property type="match status" value="1"/>
</dbReference>
<dbReference type="GO" id="GO:0140664">
    <property type="term" value="F:ATP-dependent DNA damage sensor activity"/>
    <property type="evidence" value="ECO:0007669"/>
    <property type="project" value="InterPro"/>
</dbReference>
<dbReference type="InterPro" id="IPR000432">
    <property type="entry name" value="DNA_mismatch_repair_MutS_C"/>
</dbReference>
<comment type="function">
    <text evidence="11">Component of the post-replicative DNA mismatch repair system (MMR).</text>
</comment>
<dbReference type="PROSITE" id="PS00486">
    <property type="entry name" value="DNA_MISMATCH_REPAIR_2"/>
    <property type="match status" value="1"/>
</dbReference>
<protein>
    <recommendedName>
        <fullName evidence="9">DNA mismatch repair protein MSH6</fullName>
    </recommendedName>
    <alternativeName>
        <fullName evidence="10">DNA mismatch repair protein Msh6</fullName>
    </alternativeName>
</protein>
<dbReference type="STRING" id="1392247.A0A3N4KLL9"/>
<dbReference type="Pfam" id="PF05192">
    <property type="entry name" value="MutS_III"/>
    <property type="match status" value="1"/>
</dbReference>
<dbReference type="Gene3D" id="3.30.420.110">
    <property type="entry name" value="MutS, connector domain"/>
    <property type="match status" value="1"/>
</dbReference>
<evidence type="ECO:0000256" key="3">
    <source>
        <dbReference type="ARBA" id="ARBA00022741"/>
    </source>
</evidence>
<dbReference type="AlphaFoldDB" id="A0A3N4KLL9"/>
<sequence>MKKQQPSAEPTPKKLASTSKFAFRPTNGNYTPVKSFPQPNTPRNSNNPAASKKEGKEVRYEWLVDVRDADRNKPGDPEYDPRTLFIPDYAWAKFSPFEKQYWEIKRNLYDTVVFFKKGKFFELFEDDATIGNQEFDLKMTERVNMTMVGVPVTSFDMWASQFIAKGYKVARVDQKETALGKEMREKGSKPGKEEKIIKRELGCILTGGTLVDESMLQDDMATYCAAIKESVEDGKPCFGICFVDTSTGEFSMSEFSDDLELTKFETLIAQIRPRELILEKGLISTPALRILKSNTPLTTIWNKLKPNQEFLEAEAAIREVMSKNYFPSESDDEMDKWPEALRDSKDKELVMSAFGALLCYLQKLQIDQELISIGNFRWYDPIRKATSLVLDGQTLLNLEIFANSYDGGSQGTLFSLLNRCITPFGKRMFKQWLCHPLADAIKINARLDAVDALNADTGFRDAFVSRLSKINDLERLISRIHAGTCKAIDFLRVLEGFEQIRDAMEDIQAHGEGEGLIGMLISSMPDLKQCLQPWEAAFDREKVRTVGVLVPERGVELDFDESQGTVEGIISELHAVLKEYSVKLKCKELKFADIGKEIYLVEVPSKYWKSVPKNWDQMSATQKIKRFYFPETRKLVRSLREAQEIHAQIVEGVAARFFARFDVDYSKWLSAVKIIAYLDCLISLARSSADLGDLSCRPIFVDTKRSVLDFEELRHPTMISSVTDFIPNDIQLGGENPNITLLTGANAAGKSTVLRMTCVGVIMAQIGCYVPCKSARLTPVDRIMSRLGANDNIFAAQSTFFVELAETKKILSEATPRSLVILDELGRGTSSYDGVAVAQAVLHHVATHMGCIGYFATHYHSLASEFSHHPEIEARRMQIHVDEENRNITFLYKLEKGVAEGSFGMHCAAMCGINKRIVDRAEEAAKTFEHTSRLKDSLDSARAGTYIPLGLQSDLAWILRGNGVGDDAMKSIVQAIKCL</sequence>
<dbReference type="Pfam" id="PF00488">
    <property type="entry name" value="MutS_V"/>
    <property type="match status" value="1"/>
</dbReference>
<keyword evidence="8" id="KW-0539">Nucleus</keyword>
<keyword evidence="6 11" id="KW-0238">DNA-binding</keyword>
<evidence type="ECO:0000256" key="11">
    <source>
        <dbReference type="RuleBase" id="RU003756"/>
    </source>
</evidence>
<dbReference type="GO" id="GO:0005524">
    <property type="term" value="F:ATP binding"/>
    <property type="evidence" value="ECO:0007669"/>
    <property type="project" value="UniProtKB-KW"/>
</dbReference>
<dbReference type="InterPro" id="IPR036678">
    <property type="entry name" value="MutS_con_dom_sf"/>
</dbReference>
<dbReference type="InterPro" id="IPR045076">
    <property type="entry name" value="MutS"/>
</dbReference>
<dbReference type="InterPro" id="IPR016151">
    <property type="entry name" value="DNA_mismatch_repair_MutS_N"/>
</dbReference>
<dbReference type="OrthoDB" id="10252754at2759"/>
<keyword evidence="15" id="KW-1185">Reference proteome</keyword>
<dbReference type="InterPro" id="IPR036187">
    <property type="entry name" value="DNA_mismatch_repair_MutS_sf"/>
</dbReference>
<dbReference type="Pfam" id="PF05190">
    <property type="entry name" value="MutS_IV"/>
    <property type="match status" value="1"/>
</dbReference>
<comment type="subcellular location">
    <subcellularLocation>
        <location evidence="1">Nucleus</location>
    </subcellularLocation>
</comment>
<dbReference type="GO" id="GO:0030983">
    <property type="term" value="F:mismatched DNA binding"/>
    <property type="evidence" value="ECO:0007669"/>
    <property type="project" value="InterPro"/>
</dbReference>
<evidence type="ECO:0000313" key="14">
    <source>
        <dbReference type="EMBL" id="RPB11420.1"/>
    </source>
</evidence>
<dbReference type="SUPFAM" id="SSF52540">
    <property type="entry name" value="P-loop containing nucleoside triphosphate hydrolases"/>
    <property type="match status" value="1"/>
</dbReference>
<accession>A0A3N4KLL9</accession>
<organism evidence="14 15">
    <name type="scientific">Morchella conica CCBAS932</name>
    <dbReference type="NCBI Taxonomy" id="1392247"/>
    <lineage>
        <taxon>Eukaryota</taxon>
        <taxon>Fungi</taxon>
        <taxon>Dikarya</taxon>
        <taxon>Ascomycota</taxon>
        <taxon>Pezizomycotina</taxon>
        <taxon>Pezizomycetes</taxon>
        <taxon>Pezizales</taxon>
        <taxon>Morchellaceae</taxon>
        <taxon>Morchella</taxon>
    </lineage>
</organism>
<dbReference type="FunFam" id="3.40.1170.10:FF:000002">
    <property type="entry name" value="DNA mismatch repair protein"/>
    <property type="match status" value="1"/>
</dbReference>
<dbReference type="EMBL" id="ML119136">
    <property type="protein sequence ID" value="RPB11420.1"/>
    <property type="molecule type" value="Genomic_DNA"/>
</dbReference>
<evidence type="ECO:0000313" key="15">
    <source>
        <dbReference type="Proteomes" id="UP000277580"/>
    </source>
</evidence>
<keyword evidence="4 11" id="KW-0227">DNA damage</keyword>
<dbReference type="InterPro" id="IPR007861">
    <property type="entry name" value="DNA_mismatch_repair_MutS_clamp"/>
</dbReference>
<dbReference type="GO" id="GO:0032301">
    <property type="term" value="C:MutSalpha complex"/>
    <property type="evidence" value="ECO:0007669"/>
    <property type="project" value="TreeGrafter"/>
</dbReference>
<name>A0A3N4KLL9_9PEZI</name>
<dbReference type="PANTHER" id="PTHR11361">
    <property type="entry name" value="DNA MISMATCH REPAIR PROTEIN MUTS FAMILY MEMBER"/>
    <property type="match status" value="1"/>
</dbReference>
<dbReference type="Gene3D" id="1.10.1420.10">
    <property type="match status" value="2"/>
</dbReference>
<keyword evidence="3 11" id="KW-0547">Nucleotide-binding</keyword>
<evidence type="ECO:0000256" key="10">
    <source>
        <dbReference type="ARBA" id="ARBA00073775"/>
    </source>
</evidence>
<feature type="domain" description="DNA mismatch repair proteins mutS family" evidence="13">
    <location>
        <begin position="818"/>
        <end position="834"/>
    </location>
</feature>
<feature type="compositionally biased region" description="Polar residues" evidence="12">
    <location>
        <begin position="16"/>
        <end position="49"/>
    </location>
</feature>
<evidence type="ECO:0000256" key="6">
    <source>
        <dbReference type="ARBA" id="ARBA00023125"/>
    </source>
</evidence>
<dbReference type="InterPro" id="IPR007695">
    <property type="entry name" value="DNA_mismatch_repair_MutS-lik_N"/>
</dbReference>
<dbReference type="FunFam" id="3.30.420.110:FF:000006">
    <property type="entry name" value="DNA mismatch repair protein"/>
    <property type="match status" value="1"/>
</dbReference>
<feature type="region of interest" description="Disordered" evidence="12">
    <location>
        <begin position="1"/>
        <end position="56"/>
    </location>
</feature>
<dbReference type="SUPFAM" id="SSF48334">
    <property type="entry name" value="DNA repair protein MutS, domain III"/>
    <property type="match status" value="1"/>
</dbReference>
<dbReference type="Pfam" id="PF01624">
    <property type="entry name" value="MutS_I"/>
    <property type="match status" value="1"/>
</dbReference>
<evidence type="ECO:0000256" key="12">
    <source>
        <dbReference type="SAM" id="MobiDB-lite"/>
    </source>
</evidence>
<dbReference type="GO" id="GO:0006298">
    <property type="term" value="P:mismatch repair"/>
    <property type="evidence" value="ECO:0007669"/>
    <property type="project" value="InterPro"/>
</dbReference>
<dbReference type="Pfam" id="PF05188">
    <property type="entry name" value="MutS_II"/>
    <property type="match status" value="1"/>
</dbReference>
<dbReference type="FunFam" id="1.10.1420.10:FF:000019">
    <property type="entry name" value="DNA mismatch repair protein"/>
    <property type="match status" value="1"/>
</dbReference>
<dbReference type="PANTHER" id="PTHR11361:SF148">
    <property type="entry name" value="DNA MISMATCH REPAIR PROTEIN MSH6"/>
    <property type="match status" value="1"/>
</dbReference>
<evidence type="ECO:0000256" key="8">
    <source>
        <dbReference type="ARBA" id="ARBA00023242"/>
    </source>
</evidence>
<dbReference type="FunCoup" id="A0A3N4KLL9">
    <property type="interactions" value="964"/>
</dbReference>
<evidence type="ECO:0000256" key="9">
    <source>
        <dbReference type="ARBA" id="ARBA00073548"/>
    </source>
</evidence>